<dbReference type="InterPro" id="IPR002505">
    <property type="entry name" value="PTA_PTB"/>
</dbReference>
<evidence type="ECO:0000256" key="6">
    <source>
        <dbReference type="ARBA" id="ARBA00023002"/>
    </source>
</evidence>
<dbReference type="GO" id="GO:0004473">
    <property type="term" value="F:malate dehydrogenase (decarboxylating) (NADP+) activity"/>
    <property type="evidence" value="ECO:0007669"/>
    <property type="project" value="UniProtKB-EC"/>
</dbReference>
<evidence type="ECO:0000256" key="9">
    <source>
        <dbReference type="PIRSR" id="PIRSR036684-2"/>
    </source>
</evidence>
<dbReference type="FunFam" id="3.40.50.720:FF:000095">
    <property type="entry name" value="NADP-dependent malic enzyme"/>
    <property type="match status" value="1"/>
</dbReference>
<dbReference type="Pfam" id="PF01515">
    <property type="entry name" value="PTA_PTB"/>
    <property type="match status" value="1"/>
</dbReference>
<dbReference type="RefSeq" id="WP_181549906.1">
    <property type="nucleotide sequence ID" value="NZ_JACDUS010000001.1"/>
</dbReference>
<evidence type="ECO:0000256" key="7">
    <source>
        <dbReference type="ARBA" id="ARBA00023268"/>
    </source>
</evidence>
<dbReference type="InterPro" id="IPR042112">
    <property type="entry name" value="P_AcTrfase_dom2"/>
</dbReference>
<feature type="domain" description="Malic enzyme NAD-binding" evidence="11">
    <location>
        <begin position="161"/>
        <end position="398"/>
    </location>
</feature>
<comment type="cofactor">
    <cofactor evidence="2">
        <name>Mg(2+)</name>
        <dbReference type="ChEBI" id="CHEBI:18420"/>
    </cofactor>
</comment>
<evidence type="ECO:0000313" key="13">
    <source>
        <dbReference type="EMBL" id="MBA2880256.1"/>
    </source>
</evidence>
<proteinExistence type="inferred from homology"/>
<dbReference type="GO" id="GO:0051287">
    <property type="term" value="F:NAD binding"/>
    <property type="evidence" value="ECO:0007669"/>
    <property type="project" value="InterPro"/>
</dbReference>
<evidence type="ECO:0000256" key="2">
    <source>
        <dbReference type="ARBA" id="ARBA00001946"/>
    </source>
</evidence>
<feature type="binding site" evidence="9">
    <location>
        <position position="134"/>
    </location>
    <ligand>
        <name>a divalent metal cation</name>
        <dbReference type="ChEBI" id="CHEBI:60240"/>
    </ligand>
</feature>
<dbReference type="Gene3D" id="3.40.50.10380">
    <property type="entry name" value="Malic enzyme, N-terminal domain"/>
    <property type="match status" value="1"/>
</dbReference>
<gene>
    <name evidence="13" type="ORF">HNR65_000563</name>
</gene>
<evidence type="ECO:0000259" key="12">
    <source>
        <dbReference type="SMART" id="SM01274"/>
    </source>
</evidence>
<evidence type="ECO:0000256" key="3">
    <source>
        <dbReference type="ARBA" id="ARBA00007686"/>
    </source>
</evidence>
<dbReference type="AlphaFoldDB" id="A0A7W0C6V0"/>
<dbReference type="PIRSF" id="PIRSF036684">
    <property type="entry name" value="ME_PTA"/>
    <property type="match status" value="1"/>
</dbReference>
<dbReference type="CDD" id="cd05311">
    <property type="entry name" value="NAD_bind_2_malic_enz"/>
    <property type="match status" value="1"/>
</dbReference>
<dbReference type="PANTHER" id="PTHR43237">
    <property type="entry name" value="NADP-DEPENDENT MALIC ENZYME"/>
    <property type="match status" value="1"/>
</dbReference>
<dbReference type="SMART" id="SM01274">
    <property type="entry name" value="malic"/>
    <property type="match status" value="1"/>
</dbReference>
<dbReference type="NCBIfam" id="NF007233">
    <property type="entry name" value="PRK09653.1"/>
    <property type="match status" value="1"/>
</dbReference>
<feature type="binding site" evidence="10">
    <location>
        <begin position="74"/>
        <end position="81"/>
    </location>
    <ligand>
        <name>NADP(+)</name>
        <dbReference type="ChEBI" id="CHEBI:58349"/>
    </ligand>
</feature>
<evidence type="ECO:0000256" key="8">
    <source>
        <dbReference type="PIRSR" id="PIRSR036684-1"/>
    </source>
</evidence>
<dbReference type="EMBL" id="JACDUS010000001">
    <property type="protein sequence ID" value="MBA2880256.1"/>
    <property type="molecule type" value="Genomic_DNA"/>
</dbReference>
<dbReference type="Gene3D" id="3.40.50.10750">
    <property type="entry name" value="Isocitrate/Isopropylmalate dehydrogenase-like"/>
    <property type="match status" value="1"/>
</dbReference>
<comment type="similarity">
    <text evidence="3">In the N-terminal section; belongs to the malic enzymes family.</text>
</comment>
<accession>A0A7W0C6V0</accession>
<feature type="active site" description="Proton acceptor" evidence="8">
    <location>
        <position position="92"/>
    </location>
</feature>
<protein>
    <submittedName>
        <fullName evidence="13">Malate dehydrogenase (Oxaloacetate-decarboxylating)(NADP+)</fullName>
        <ecNumber evidence="13">1.1.1.40</ecNumber>
    </submittedName>
</protein>
<dbReference type="Proteomes" id="UP000525298">
    <property type="component" value="Unassembled WGS sequence"/>
</dbReference>
<dbReference type="SUPFAM" id="SSF51735">
    <property type="entry name" value="NAD(P)-binding Rossmann-fold domains"/>
    <property type="match status" value="1"/>
</dbReference>
<evidence type="ECO:0000313" key="14">
    <source>
        <dbReference type="Proteomes" id="UP000525298"/>
    </source>
</evidence>
<dbReference type="InterPro" id="IPR046346">
    <property type="entry name" value="Aminoacid_DH-like_N_sf"/>
</dbReference>
<dbReference type="InterPro" id="IPR042113">
    <property type="entry name" value="P_AcTrfase_dom1"/>
</dbReference>
<evidence type="ECO:0000256" key="5">
    <source>
        <dbReference type="ARBA" id="ARBA00022723"/>
    </source>
</evidence>
<dbReference type="Pfam" id="PF00390">
    <property type="entry name" value="malic"/>
    <property type="match status" value="1"/>
</dbReference>
<dbReference type="InterPro" id="IPR012188">
    <property type="entry name" value="ME_PTA"/>
</dbReference>
<organism evidence="13 14">
    <name type="scientific">Desulfosalsimonas propionicica</name>
    <dbReference type="NCBI Taxonomy" id="332175"/>
    <lineage>
        <taxon>Bacteria</taxon>
        <taxon>Pseudomonadati</taxon>
        <taxon>Thermodesulfobacteriota</taxon>
        <taxon>Desulfobacteria</taxon>
        <taxon>Desulfobacterales</taxon>
        <taxon>Desulfosalsimonadaceae</taxon>
        <taxon>Desulfosalsimonas</taxon>
    </lineage>
</organism>
<dbReference type="Pfam" id="PF03949">
    <property type="entry name" value="Malic_M"/>
    <property type="match status" value="1"/>
</dbReference>
<dbReference type="PANTHER" id="PTHR43237:SF4">
    <property type="entry name" value="NADP-DEPENDENT MALIC ENZYME"/>
    <property type="match status" value="1"/>
</dbReference>
<feature type="domain" description="Malic enzyme N-terminal" evidence="12">
    <location>
        <begin position="16"/>
        <end position="149"/>
    </location>
</feature>
<dbReference type="Gene3D" id="3.40.50.720">
    <property type="entry name" value="NAD(P)-binding Rossmann-like Domain"/>
    <property type="match status" value="1"/>
</dbReference>
<dbReference type="FunFam" id="3.40.50.10380:FF:000003">
    <property type="entry name" value="NADP-dependent malic enzyme"/>
    <property type="match status" value="1"/>
</dbReference>
<evidence type="ECO:0000256" key="10">
    <source>
        <dbReference type="PIRSR" id="PIRSR036684-3"/>
    </source>
</evidence>
<comment type="caution">
    <text evidence="13">The sequence shown here is derived from an EMBL/GenBank/DDBJ whole genome shotgun (WGS) entry which is preliminary data.</text>
</comment>
<dbReference type="GO" id="GO:0006108">
    <property type="term" value="P:malate metabolic process"/>
    <property type="evidence" value="ECO:0007669"/>
    <property type="project" value="InterPro"/>
</dbReference>
<keyword evidence="6 13" id="KW-0560">Oxidoreductase</keyword>
<evidence type="ECO:0000256" key="4">
    <source>
        <dbReference type="ARBA" id="ARBA00008756"/>
    </source>
</evidence>
<dbReference type="InterPro" id="IPR012301">
    <property type="entry name" value="Malic_N_dom"/>
</dbReference>
<dbReference type="SUPFAM" id="SSF53659">
    <property type="entry name" value="Isocitrate/Isopropylmalate dehydrogenase-like"/>
    <property type="match status" value="1"/>
</dbReference>
<dbReference type="InterPro" id="IPR051674">
    <property type="entry name" value="Malate_Decarboxylase"/>
</dbReference>
<dbReference type="GO" id="GO:0046872">
    <property type="term" value="F:metal ion binding"/>
    <property type="evidence" value="ECO:0007669"/>
    <property type="project" value="UniProtKB-KW"/>
</dbReference>
<feature type="binding site" evidence="10">
    <location>
        <position position="285"/>
    </location>
    <ligand>
        <name>a divalent metal cation</name>
        <dbReference type="ChEBI" id="CHEBI:60240"/>
    </ligand>
</feature>
<dbReference type="SMART" id="SM00919">
    <property type="entry name" value="Malic_M"/>
    <property type="match status" value="1"/>
</dbReference>
<dbReference type="SUPFAM" id="SSF53223">
    <property type="entry name" value="Aminoacid dehydrogenase-like, N-terminal domain"/>
    <property type="match status" value="1"/>
</dbReference>
<dbReference type="EC" id="1.1.1.40" evidence="13"/>
<name>A0A7W0C6V0_9BACT</name>
<feature type="binding site" evidence="9">
    <location>
        <position position="135"/>
    </location>
    <ligand>
        <name>a divalent metal cation</name>
        <dbReference type="ChEBI" id="CHEBI:60240"/>
    </ligand>
</feature>
<feature type="binding site" evidence="10">
    <location>
        <position position="160"/>
    </location>
    <ligand>
        <name>a divalent metal cation</name>
        <dbReference type="ChEBI" id="CHEBI:60240"/>
    </ligand>
</feature>
<dbReference type="InterPro" id="IPR045213">
    <property type="entry name" value="Malic_NAD-bd_bact_type"/>
</dbReference>
<evidence type="ECO:0000259" key="11">
    <source>
        <dbReference type="SMART" id="SM00919"/>
    </source>
</evidence>
<sequence length="766" mass="83918">MPTDKEILEYHNKPRPGKIEVVPTKPCMSQGDLCLAYTPGVGLPCVKIQKNPDLSYDYTDKANLVGVITNGTAVLGLGNIGALAGKPVMEGKAVLFKRFADLDVFDIEIKTEDPDEFIQTVRLLEPTFGGINLEDIKAPDCFYIEDTLRREMNIPVFHDDQHGTAIISGAALINACRLTGREPEDLQVVVNGAGAAAIATARMYVSLGVKKENIIFVDSRGVIYQGRKQGMNPYKEEFAAATDKRTLADAAQGADVLLGLSVEGAFTTDLLRLLNKNPIIFALANPEPEIGYYEAKAVRPDAIIATGRSDYPNQVNNVLGFPYIFRGALDVRASAINEEMKLAAIHALAKLPREDVPDSVIRAYGGTALTFGPDYIIPKPLDSRVLLKITPAVARAAVETGVARTEISDPGAYIQALEARLGPEREIMRKIITRAQQNPKRIVLPEGDHPVILRAAHHAASEGIARPILLGSHEEIKDLARQLHVPLDGIEIIDPAQSPLFDQYTGKLHMMRARKGWGPAETRHQLKNRFVFGAMMVHEGMVDGQVHGISRSYPDAIRPVLQVISRRPGVSKVSGVYLMVFRDRILMFADATVNINPSSEDLAEIALLTAEMARFFDINPRIAMLSFSNFGDTRHPDAQRVEKAVEIAMKRDPSLTIDGEMQADTALVSEILNQHYPFNRLGAPANVLIFPELASGNIAYKLMQRLGGAKAVGPLLMGISRPFNVVQRDTDMENVVNVMAITVAQAQEFERKQQKKPSVFGHADPA</sequence>
<dbReference type="InterPro" id="IPR012302">
    <property type="entry name" value="Malic_NAD-bd"/>
</dbReference>
<comment type="cofactor">
    <cofactor evidence="1">
        <name>Mn(2+)</name>
        <dbReference type="ChEBI" id="CHEBI:29035"/>
    </cofactor>
</comment>
<keyword evidence="5 9" id="KW-0479">Metal-binding</keyword>
<keyword evidence="7" id="KW-0511">Multifunctional enzyme</keyword>
<reference evidence="13 14" key="1">
    <citation type="submission" date="2020-07" db="EMBL/GenBank/DDBJ databases">
        <title>Genomic Encyclopedia of Type Strains, Phase IV (KMG-IV): sequencing the most valuable type-strain genomes for metagenomic binning, comparative biology and taxonomic classification.</title>
        <authorList>
            <person name="Goeker M."/>
        </authorList>
    </citation>
    <scope>NUCLEOTIDE SEQUENCE [LARGE SCALE GENOMIC DNA]</scope>
    <source>
        <strain evidence="13 14">DSM 17721</strain>
    </source>
</reference>
<dbReference type="GO" id="GO:0016746">
    <property type="term" value="F:acyltransferase activity"/>
    <property type="evidence" value="ECO:0007669"/>
    <property type="project" value="InterPro"/>
</dbReference>
<evidence type="ECO:0000256" key="1">
    <source>
        <dbReference type="ARBA" id="ARBA00001936"/>
    </source>
</evidence>
<comment type="similarity">
    <text evidence="4">In the C-terminal section; belongs to the phosphate acetyltransferase and butyryltransferase family.</text>
</comment>
<dbReference type="InterPro" id="IPR037062">
    <property type="entry name" value="Malic_N_dom_sf"/>
</dbReference>
<dbReference type="Gene3D" id="3.40.50.10950">
    <property type="match status" value="1"/>
</dbReference>
<dbReference type="InterPro" id="IPR036291">
    <property type="entry name" value="NAD(P)-bd_dom_sf"/>
</dbReference>
<keyword evidence="14" id="KW-1185">Reference proteome</keyword>
<keyword evidence="10" id="KW-0521">NADP</keyword>